<dbReference type="InterPro" id="IPR032675">
    <property type="entry name" value="LRR_dom_sf"/>
</dbReference>
<comment type="caution">
    <text evidence="2">The sequence shown here is derived from an EMBL/GenBank/DDBJ whole genome shotgun (WGS) entry which is preliminary data.</text>
</comment>
<dbReference type="InterPro" id="IPR001810">
    <property type="entry name" value="F-box_dom"/>
</dbReference>
<reference evidence="2 3" key="1">
    <citation type="journal article" date="2024" name="J Genomics">
        <title>Draft genome sequencing and assembly of Favolaschia claudopus CIRM-BRFM 2984 isolated from oak limbs.</title>
        <authorList>
            <person name="Navarro D."/>
            <person name="Drula E."/>
            <person name="Chaduli D."/>
            <person name="Cazenave R."/>
            <person name="Ahrendt S."/>
            <person name="Wang J."/>
            <person name="Lipzen A."/>
            <person name="Daum C."/>
            <person name="Barry K."/>
            <person name="Grigoriev I.V."/>
            <person name="Favel A."/>
            <person name="Rosso M.N."/>
            <person name="Martin F."/>
        </authorList>
    </citation>
    <scope>NUCLEOTIDE SEQUENCE [LARGE SCALE GENOMIC DNA]</scope>
    <source>
        <strain evidence="2 3">CIRM-BRFM 2984</strain>
    </source>
</reference>
<protein>
    <recommendedName>
        <fullName evidence="1">F-box domain-containing protein</fullName>
    </recommendedName>
</protein>
<dbReference type="Gene3D" id="1.20.1280.50">
    <property type="match status" value="1"/>
</dbReference>
<dbReference type="InterPro" id="IPR036047">
    <property type="entry name" value="F-box-like_dom_sf"/>
</dbReference>
<dbReference type="EMBL" id="JAWWNJ010000001">
    <property type="protein sequence ID" value="KAK7063839.1"/>
    <property type="molecule type" value="Genomic_DNA"/>
</dbReference>
<name>A0AAW0EIE4_9AGAR</name>
<evidence type="ECO:0000313" key="2">
    <source>
        <dbReference type="EMBL" id="KAK7063839.1"/>
    </source>
</evidence>
<accession>A0AAW0EIE4</accession>
<evidence type="ECO:0000259" key="1">
    <source>
        <dbReference type="Pfam" id="PF12937"/>
    </source>
</evidence>
<feature type="domain" description="F-box" evidence="1">
    <location>
        <begin position="13"/>
        <end position="60"/>
    </location>
</feature>
<dbReference type="SUPFAM" id="SSF81383">
    <property type="entry name" value="F-box domain"/>
    <property type="match status" value="1"/>
</dbReference>
<evidence type="ECO:0000313" key="3">
    <source>
        <dbReference type="Proteomes" id="UP001362999"/>
    </source>
</evidence>
<dbReference type="Proteomes" id="UP001362999">
    <property type="component" value="Unassembled WGS sequence"/>
</dbReference>
<dbReference type="Pfam" id="PF12937">
    <property type="entry name" value="F-box-like"/>
    <property type="match status" value="1"/>
</dbReference>
<dbReference type="AlphaFoldDB" id="A0AAW0EIE4"/>
<sequence length="419" mass="48858">MGAKSSKPLCCVNDLPYELLSYIFHLARLDDPYKYGVPLLLASVCSRWRRTAFNTPRLWIEQEFPFPEKNPEMPLNILFLYHSAPLPIRVRFANIHHSFSNLLLHTPHQWKSLVVMYDHVYAQSVRVFLARIPPRKLATLENVVFRCYDSTTEQSADISVLSCLPLIPWAQLTHLDLSGVFAQDCIDILGRSEKLVSAAFCTPPWLETEVQSTSVLEHMEELELYLQITPEFKGFDPWLRRFTFPALKSLSLSHYIDDMDYEWPIVPDLIPFLSQTPTLEYLNLVNYVSSEDIRQILHHTPHLTELYLRLWDNEGELEDFFQALCYEPGIRAPLAPQLQSICLEEVNTSFDDRVLAKMIRSRWWADSELDKMDRPMPVARWKRIDIDFSWLQSFSKAFDDEMEIYQSQGLEILYSSADA</sequence>
<gene>
    <name evidence="2" type="ORF">R3P38DRAFT_2820721</name>
</gene>
<organism evidence="2 3">
    <name type="scientific">Favolaschia claudopus</name>
    <dbReference type="NCBI Taxonomy" id="2862362"/>
    <lineage>
        <taxon>Eukaryota</taxon>
        <taxon>Fungi</taxon>
        <taxon>Dikarya</taxon>
        <taxon>Basidiomycota</taxon>
        <taxon>Agaricomycotina</taxon>
        <taxon>Agaricomycetes</taxon>
        <taxon>Agaricomycetidae</taxon>
        <taxon>Agaricales</taxon>
        <taxon>Marasmiineae</taxon>
        <taxon>Mycenaceae</taxon>
        <taxon>Favolaschia</taxon>
    </lineage>
</organism>
<dbReference type="Gene3D" id="3.80.10.10">
    <property type="entry name" value="Ribonuclease Inhibitor"/>
    <property type="match status" value="1"/>
</dbReference>
<keyword evidence="3" id="KW-1185">Reference proteome</keyword>
<proteinExistence type="predicted"/>
<dbReference type="SUPFAM" id="SSF52047">
    <property type="entry name" value="RNI-like"/>
    <property type="match status" value="1"/>
</dbReference>